<dbReference type="RefSeq" id="WP_196193483.1">
    <property type="nucleotide sequence ID" value="NZ_JADPRT010000003.1"/>
</dbReference>
<accession>A0A931B3K5</accession>
<dbReference type="AlphaFoldDB" id="A0A931B3K5"/>
<evidence type="ECO:0000313" key="3">
    <source>
        <dbReference type="EMBL" id="MBF9068341.1"/>
    </source>
</evidence>
<evidence type="ECO:0000313" key="4">
    <source>
        <dbReference type="Proteomes" id="UP000657385"/>
    </source>
</evidence>
<feature type="chain" id="PRO_5037573032" evidence="2">
    <location>
        <begin position="25"/>
        <end position="925"/>
    </location>
</feature>
<dbReference type="Gene3D" id="2.115.10.10">
    <property type="entry name" value="Tachylectin 2"/>
    <property type="match status" value="1"/>
</dbReference>
<comment type="caution">
    <text evidence="3">The sequence shown here is derived from an EMBL/GenBank/DDBJ whole genome shotgun (WGS) entry which is preliminary data.</text>
</comment>
<protein>
    <submittedName>
        <fullName evidence="3">VCBS repeat-containing protein</fullName>
    </submittedName>
</protein>
<keyword evidence="4" id="KW-1185">Reference proteome</keyword>
<dbReference type="SUPFAM" id="SSF69318">
    <property type="entry name" value="Integrin alpha N-terminal domain"/>
    <property type="match status" value="1"/>
</dbReference>
<feature type="signal peptide" evidence="2">
    <location>
        <begin position="1"/>
        <end position="24"/>
    </location>
</feature>
<keyword evidence="1 2" id="KW-0732">Signal</keyword>
<evidence type="ECO:0000256" key="2">
    <source>
        <dbReference type="SAM" id="SignalP"/>
    </source>
</evidence>
<reference evidence="3" key="1">
    <citation type="submission" date="2020-11" db="EMBL/GenBank/DDBJ databases">
        <title>Isolation and identification of active actinomycetes.</title>
        <authorList>
            <person name="Yu B."/>
        </authorList>
    </citation>
    <scope>NUCLEOTIDE SEQUENCE</scope>
    <source>
        <strain evidence="3">NEAU-YB345</strain>
    </source>
</reference>
<dbReference type="Pfam" id="PF13517">
    <property type="entry name" value="FG-GAP_3"/>
    <property type="match status" value="1"/>
</dbReference>
<dbReference type="InterPro" id="IPR013517">
    <property type="entry name" value="FG-GAP"/>
</dbReference>
<sequence length="925" mass="96010">MSLAIAVAALTTATSLSGTVSASADSAPPPSATVKDLMDIAPVDGAPSVGTQGFAAGATGTLFSVSGQSGYSWLDYASGAVTPVTGMPTPASQDDVFPVDGDQVAVWDGTAVHVGNPVTGPWTSWTLPAGTAPVSVHGSEVLTLTPATGAYNLYSFDANGTATAIPLPVLPTGTTAVYMYGGPAGIVSGFVTPDGITHWGVMDWATATYHELRSAANGWNTAVEIVGNDVIVLAPNPAPKSTGMKAYVYPADQVLSGATVVPQSPSAVFPYIVNFRAVGDHLVYLNYQQLTDVPLNGGAPVVLDSHAGAWSYGDSVSLLTTDPAPNDPTQNHYVVRRWTQAADGSLTSSQVYAPAIPQSHISVMWMQSGVLGYSRDWQSYYSTTNVPVTPGPGSAFVTAPASLAPNWEVPSATSGLPAGSLVQVDRFGHTLRTINTGGDCVPADFQLAQHWLYWDCGTNAASGVYDLNTGHSIPLPSGAPGLSRVGDGYLLNQDPSTGNLLLTDFHTGTAAAPVVVGTARLAYGTPAPGASWTVDPTTGYLAYEGASDRTIHVVDPGIPHSPVTVSLTGSSGSTQAALTLDGALSEPIGGWQASLVRKATGQTVARLSGGGAHTSFTGTWNGRLSNGQIAYNGAYTWSVSVLPLGSSTYQPVGTLPVTVYDATVDRHVYNDGAGPDLLAMANSSGGSVWWTTYNGRMYREKTAFCGIPGRTNADLPYRTIIPITHQTANWGNDLLAVGAQGGLYLYSEIQSTVDCPEKDAATLVGTGWGQYTSITSPGDLNGDGHDDLVARDASGTLWFFAGSGGGKFRPRVRLGTGWNMFTHLIGAGDLTGSGSGSLLGIDRYGRMWRYDGNGHGGLKSAVYLGSGFGSYNAVVSIGDWDQNGTYDLLARDTKGVLWFYDGTGHGTFAARKEIGTGFGGYWGLF</sequence>
<dbReference type="Proteomes" id="UP000657385">
    <property type="component" value="Unassembled WGS sequence"/>
</dbReference>
<dbReference type="InterPro" id="IPR028994">
    <property type="entry name" value="Integrin_alpha_N"/>
</dbReference>
<dbReference type="EMBL" id="JADPRT010000003">
    <property type="protein sequence ID" value="MBF9068341.1"/>
    <property type="molecule type" value="Genomic_DNA"/>
</dbReference>
<name>A0A931B3K5_9ACTN</name>
<evidence type="ECO:0000256" key="1">
    <source>
        <dbReference type="ARBA" id="ARBA00022729"/>
    </source>
</evidence>
<organism evidence="3 4">
    <name type="scientific">Streptacidiphilus fuscans</name>
    <dbReference type="NCBI Taxonomy" id="2789292"/>
    <lineage>
        <taxon>Bacteria</taxon>
        <taxon>Bacillati</taxon>
        <taxon>Actinomycetota</taxon>
        <taxon>Actinomycetes</taxon>
        <taxon>Kitasatosporales</taxon>
        <taxon>Streptomycetaceae</taxon>
        <taxon>Streptacidiphilus</taxon>
    </lineage>
</organism>
<proteinExistence type="predicted"/>
<gene>
    <name evidence="3" type="ORF">I2501_09855</name>
</gene>